<accession>A0A166C072</accession>
<dbReference type="AlphaFoldDB" id="A0A166C072"/>
<sequence>MWPGRLILRTCRGRLIVITTSRDNLACPSTSVLDVLYWACMSVPLVVIPVEQPDLTILSKVFNTTTHEGGNAQINNVAGNFYVLSEDKGNSGLYGITSCVKSLMCHAVLQNRGYTNGSMLRTARAIFRQRGRSITSGQEPGLSREKSTAHGRRRIARHFGSMELVSHYGTRRTRPLTR</sequence>
<name>A0A166C072_9AGAM</name>
<gene>
    <name evidence="1" type="ORF">FIBSPDRAFT_139273</name>
</gene>
<reference evidence="1" key="1">
    <citation type="journal article" date="2016" name="Mol. Biol. Evol.">
        <title>Comparative Genomics of Early-Diverging Mushroom-Forming Fungi Provides Insights into the Origins of Lignocellulose Decay Capabilities.</title>
        <authorList>
            <person name="Nagy L.G."/>
            <person name="Riley R."/>
            <person name="Tritt A."/>
            <person name="Adam C."/>
            <person name="Daum C."/>
            <person name="Floudas D."/>
            <person name="Sun H."/>
            <person name="Yadav J.S."/>
            <person name="Pangilinan J."/>
            <person name="Larsson K.H."/>
            <person name="Matsuura K."/>
            <person name="Barry K."/>
            <person name="Labutti K."/>
            <person name="Kuo R."/>
            <person name="Ohm R.A."/>
            <person name="Bhattacharya S.S."/>
            <person name="Shirouzu T."/>
            <person name="Yoshinaga Y."/>
            <person name="Martin F.M."/>
            <person name="Grigoriev I.V."/>
            <person name="Hibbett D.S."/>
        </authorList>
    </citation>
    <scope>NUCLEOTIDE SEQUENCE [LARGE SCALE GENOMIC DNA]</scope>
    <source>
        <strain evidence="1">CBS 109695</strain>
    </source>
</reference>
<dbReference type="EMBL" id="KV417637">
    <property type="protein sequence ID" value="KZP13157.1"/>
    <property type="molecule type" value="Genomic_DNA"/>
</dbReference>
<evidence type="ECO:0000313" key="1">
    <source>
        <dbReference type="EMBL" id="KZP13157.1"/>
    </source>
</evidence>
<proteinExistence type="predicted"/>
<protein>
    <submittedName>
        <fullName evidence="1">Uncharacterized protein</fullName>
    </submittedName>
</protein>
<organism evidence="1">
    <name type="scientific">Athelia psychrophila</name>
    <dbReference type="NCBI Taxonomy" id="1759441"/>
    <lineage>
        <taxon>Eukaryota</taxon>
        <taxon>Fungi</taxon>
        <taxon>Dikarya</taxon>
        <taxon>Basidiomycota</taxon>
        <taxon>Agaricomycotina</taxon>
        <taxon>Agaricomycetes</taxon>
        <taxon>Agaricomycetidae</taxon>
        <taxon>Atheliales</taxon>
        <taxon>Atheliaceae</taxon>
        <taxon>Athelia</taxon>
    </lineage>
</organism>